<accession>A0ABS4JA69</accession>
<evidence type="ECO:0000313" key="2">
    <source>
        <dbReference type="Proteomes" id="UP001519287"/>
    </source>
</evidence>
<evidence type="ECO:0008006" key="3">
    <source>
        <dbReference type="Google" id="ProtNLM"/>
    </source>
</evidence>
<dbReference type="Proteomes" id="UP001519287">
    <property type="component" value="Unassembled WGS sequence"/>
</dbReference>
<protein>
    <recommendedName>
        <fullName evidence="3">NodB homology domain-containing protein</fullName>
    </recommendedName>
</protein>
<dbReference type="Gene3D" id="3.20.20.370">
    <property type="entry name" value="Glycoside hydrolase/deacetylase"/>
    <property type="match status" value="1"/>
</dbReference>
<dbReference type="InterPro" id="IPR011330">
    <property type="entry name" value="Glyco_hydro/deAcase_b/a-brl"/>
</dbReference>
<dbReference type="SUPFAM" id="SSF88713">
    <property type="entry name" value="Glycoside hydrolase/deacetylase"/>
    <property type="match status" value="1"/>
</dbReference>
<name>A0ABS4JA69_9BACL</name>
<keyword evidence="2" id="KW-1185">Reference proteome</keyword>
<organism evidence="1 2">
    <name type="scientific">Paenibacillus eucommiae</name>
    <dbReference type="NCBI Taxonomy" id="1355755"/>
    <lineage>
        <taxon>Bacteria</taxon>
        <taxon>Bacillati</taxon>
        <taxon>Bacillota</taxon>
        <taxon>Bacilli</taxon>
        <taxon>Bacillales</taxon>
        <taxon>Paenibacillaceae</taxon>
        <taxon>Paenibacillus</taxon>
    </lineage>
</organism>
<sequence length="57" mass="6722">MKKFTKDVKRAVREGHYVGGHSMTHQYKKLYEEGQLSRSIRKKVTGLAFIRMPHIFT</sequence>
<comment type="caution">
    <text evidence="1">The sequence shown here is derived from an EMBL/GenBank/DDBJ whole genome shotgun (WGS) entry which is preliminary data.</text>
</comment>
<gene>
    <name evidence="1" type="ORF">J2Z66_008388</name>
</gene>
<reference evidence="1 2" key="1">
    <citation type="submission" date="2021-03" db="EMBL/GenBank/DDBJ databases">
        <title>Genomic Encyclopedia of Type Strains, Phase IV (KMG-IV): sequencing the most valuable type-strain genomes for metagenomic binning, comparative biology and taxonomic classification.</title>
        <authorList>
            <person name="Goeker M."/>
        </authorList>
    </citation>
    <scope>NUCLEOTIDE SEQUENCE [LARGE SCALE GENOMIC DNA]</scope>
    <source>
        <strain evidence="1 2">DSM 26048</strain>
    </source>
</reference>
<proteinExistence type="predicted"/>
<evidence type="ECO:0000313" key="1">
    <source>
        <dbReference type="EMBL" id="MBP1996740.1"/>
    </source>
</evidence>
<dbReference type="EMBL" id="JAGGLB010000055">
    <property type="protein sequence ID" value="MBP1996740.1"/>
    <property type="molecule type" value="Genomic_DNA"/>
</dbReference>